<evidence type="ECO:0000259" key="4">
    <source>
        <dbReference type="PROSITE" id="PS51444"/>
    </source>
</evidence>
<dbReference type="InterPro" id="IPR011989">
    <property type="entry name" value="ARM-like"/>
</dbReference>
<feature type="coiled-coil region" evidence="1">
    <location>
        <begin position="456"/>
        <end position="511"/>
    </location>
</feature>
<proteinExistence type="predicted"/>
<dbReference type="InterPro" id="IPR010473">
    <property type="entry name" value="GTPase-bd"/>
</dbReference>
<dbReference type="RefSeq" id="XP_005756145.1">
    <property type="nucleotide sequence ID" value="XM_005756088.1"/>
</dbReference>
<evidence type="ECO:0000256" key="1">
    <source>
        <dbReference type="SAM" id="Coils"/>
    </source>
</evidence>
<dbReference type="Pfam" id="PF02181">
    <property type="entry name" value="FH2"/>
    <property type="match status" value="1"/>
</dbReference>
<dbReference type="GO" id="GO:0031267">
    <property type="term" value="F:small GTPase binding"/>
    <property type="evidence" value="ECO:0007669"/>
    <property type="project" value="InterPro"/>
</dbReference>
<dbReference type="AlphaFoldDB" id="A0A0D3HXI1"/>
<dbReference type="Gene3D" id="2.30.29.30">
    <property type="entry name" value="Pleckstrin-homology domain (PH domain)/Phosphotyrosine-binding domain (PTB)"/>
    <property type="match status" value="1"/>
</dbReference>
<dbReference type="KEGG" id="ehx:EMIHUDRAFT_221861"/>
<accession>A0A0D3HXI1</accession>
<dbReference type="PROSITE" id="PS51444">
    <property type="entry name" value="FH2"/>
    <property type="match status" value="1"/>
</dbReference>
<dbReference type="Gene3D" id="1.25.10.10">
    <property type="entry name" value="Leucine-rich Repeat Variant"/>
    <property type="match status" value="1"/>
</dbReference>
<feature type="domain" description="PH" evidence="2">
    <location>
        <begin position="9"/>
        <end position="113"/>
    </location>
</feature>
<protein>
    <recommendedName>
        <fullName evidence="7">Formin-like protein</fullName>
    </recommendedName>
</protein>
<dbReference type="STRING" id="2903.R1CYS3"/>
<keyword evidence="1" id="KW-0175">Coiled coil</keyword>
<dbReference type="Gene3D" id="1.20.58.2220">
    <property type="entry name" value="Formin, FH2 domain"/>
    <property type="match status" value="1"/>
</dbReference>
<reference evidence="6" key="1">
    <citation type="journal article" date="2013" name="Nature">
        <title>Pan genome of the phytoplankton Emiliania underpins its global distribution.</title>
        <authorList>
            <person name="Read B.A."/>
            <person name="Kegel J."/>
            <person name="Klute M.J."/>
            <person name="Kuo A."/>
            <person name="Lefebvre S.C."/>
            <person name="Maumus F."/>
            <person name="Mayer C."/>
            <person name="Miller J."/>
            <person name="Monier A."/>
            <person name="Salamov A."/>
            <person name="Young J."/>
            <person name="Aguilar M."/>
            <person name="Claverie J.M."/>
            <person name="Frickenhaus S."/>
            <person name="Gonzalez K."/>
            <person name="Herman E.K."/>
            <person name="Lin Y.C."/>
            <person name="Napier J."/>
            <person name="Ogata H."/>
            <person name="Sarno A.F."/>
            <person name="Shmutz J."/>
            <person name="Schroeder D."/>
            <person name="de Vargas C."/>
            <person name="Verret F."/>
            <person name="von Dassow P."/>
            <person name="Valentin K."/>
            <person name="Van de Peer Y."/>
            <person name="Wheeler G."/>
            <person name="Dacks J.B."/>
            <person name="Delwiche C.F."/>
            <person name="Dyhrman S.T."/>
            <person name="Glockner G."/>
            <person name="John U."/>
            <person name="Richards T."/>
            <person name="Worden A.Z."/>
            <person name="Zhang X."/>
            <person name="Grigoriev I.V."/>
            <person name="Allen A.E."/>
            <person name="Bidle K."/>
            <person name="Borodovsky M."/>
            <person name="Bowler C."/>
            <person name="Brownlee C."/>
            <person name="Cock J.M."/>
            <person name="Elias M."/>
            <person name="Gladyshev V.N."/>
            <person name="Groth M."/>
            <person name="Guda C."/>
            <person name="Hadaegh A."/>
            <person name="Iglesias-Rodriguez M.D."/>
            <person name="Jenkins J."/>
            <person name="Jones B.M."/>
            <person name="Lawson T."/>
            <person name="Leese F."/>
            <person name="Lindquist E."/>
            <person name="Lobanov A."/>
            <person name="Lomsadze A."/>
            <person name="Malik S.B."/>
            <person name="Marsh M.E."/>
            <person name="Mackinder L."/>
            <person name="Mock T."/>
            <person name="Mueller-Roeber B."/>
            <person name="Pagarete A."/>
            <person name="Parker M."/>
            <person name="Probert I."/>
            <person name="Quesneville H."/>
            <person name="Raines C."/>
            <person name="Rensing S.A."/>
            <person name="Riano-Pachon D.M."/>
            <person name="Richier S."/>
            <person name="Rokitta S."/>
            <person name="Shiraiwa Y."/>
            <person name="Soanes D.M."/>
            <person name="van der Giezen M."/>
            <person name="Wahlund T.M."/>
            <person name="Williams B."/>
            <person name="Wilson W."/>
            <person name="Wolfe G."/>
            <person name="Wurch L.L."/>
        </authorList>
    </citation>
    <scope>NUCLEOTIDE SEQUENCE</scope>
</reference>
<dbReference type="SUPFAM" id="SSF50729">
    <property type="entry name" value="PH domain-like"/>
    <property type="match status" value="1"/>
</dbReference>
<dbReference type="InterPro" id="IPR042201">
    <property type="entry name" value="FH2_Formin_sf"/>
</dbReference>
<dbReference type="InterPro" id="IPR015425">
    <property type="entry name" value="FH2_Formin"/>
</dbReference>
<dbReference type="GO" id="GO:0030036">
    <property type="term" value="P:actin cytoskeleton organization"/>
    <property type="evidence" value="ECO:0007669"/>
    <property type="project" value="InterPro"/>
</dbReference>
<name>A0A0D3HXI1_EMIH1</name>
<keyword evidence="6" id="KW-1185">Reference proteome</keyword>
<feature type="domain" description="FH2" evidence="4">
    <location>
        <begin position="491"/>
        <end position="824"/>
    </location>
</feature>
<dbReference type="PANTHER" id="PTHR45733:SF8">
    <property type="entry name" value="FORMIN-J"/>
    <property type="match status" value="1"/>
</dbReference>
<dbReference type="GO" id="GO:0003779">
    <property type="term" value="F:actin binding"/>
    <property type="evidence" value="ECO:0007669"/>
    <property type="project" value="InterPro"/>
</dbReference>
<dbReference type="InterPro" id="IPR051144">
    <property type="entry name" value="Formin_homology_domain"/>
</dbReference>
<dbReference type="PROSITE" id="PS50003">
    <property type="entry name" value="PH_DOMAIN"/>
    <property type="match status" value="1"/>
</dbReference>
<dbReference type="SMART" id="SM01140">
    <property type="entry name" value="Drf_GBD"/>
    <property type="match status" value="1"/>
</dbReference>
<dbReference type="PaxDb" id="2903-EOD03716"/>
<dbReference type="SUPFAM" id="SSF48371">
    <property type="entry name" value="ARM repeat"/>
    <property type="match status" value="1"/>
</dbReference>
<dbReference type="Pfam" id="PF00169">
    <property type="entry name" value="PH"/>
    <property type="match status" value="1"/>
</dbReference>
<evidence type="ECO:0000259" key="2">
    <source>
        <dbReference type="PROSITE" id="PS50003"/>
    </source>
</evidence>
<dbReference type="eggNOG" id="KOG1922">
    <property type="taxonomic scope" value="Eukaryota"/>
</dbReference>
<dbReference type="PANTHER" id="PTHR45733">
    <property type="entry name" value="FORMIN-J"/>
    <property type="match status" value="1"/>
</dbReference>
<dbReference type="InterPro" id="IPR011993">
    <property type="entry name" value="PH-like_dom_sf"/>
</dbReference>
<sequence>MPPLSEQYRAPQAGYLFKLKEKGGGWKKIYAVLRGCELCYYESPSDAQRKLLMRDGAKTVLSAAESDPPARARPPVHDPWYFTIQTTTARKTYCVRTSRDREKWLGAVSTAALRGQASAPRAAPVGAASSTWAAIGDTASSTRNAISGLFGGGKSSRNSKGHGAAEEAIRAEQAIDAAFEAVDDEAVRSAFTVLLSGLSLPAARLGEMEAWPASKKRECLSTAANASSLRPRDLVARLRSEEASSLEAVQECLARLASSGVWSAEFVACGGLDALSALLRSLCSRAERPEADWATLDVAIRCVAVLADAEAGLAAVASHPAVCSSFAGGGGSLLLCDAPGREPLLRAASEVLCAVALYSEAGARSVLSALEQLALLHGCSDTDAAGARFQPIVEALAPPRRLAQRWLLQLLNALVSGRASISDRVELRGELAAAGFLEASRRLLSGRGDELDTQTAAAHYEAVRALEAEVERWRREAAKAKEQAAAAQGAAEAAEAKEAAARSEAAESLEKARAVQAAAEAAAASEKADLDPAEVEEVFGIAPPAAAKKESKGAPASAKGKAEKNIALIDVKRSNNVAIAMARLRLPDGEIKARVCDGPPLSLEQVSALLSAMPTAEELETVREFSGERESLGRVEQLFLCLGEATLTLGPAVAAMGEEVAMLAEAIEQVFSSQGLRSFLQRVLCVGNYLNGQSARGGAYGFKLADLAKLVQVKSADSQTTLLHYLCRRLEKAPAAESVAALDEQLSQLEGAKDADLGEMRAELAKLGAAMRTVQSAKAGEGAFARQMGAFAAEAGGLRARAAWRAGRRLTPLAVCIDEKLSLA</sequence>
<dbReference type="EnsemblProtists" id="EOD03716">
    <property type="protein sequence ID" value="EOD03716"/>
    <property type="gene ID" value="EMIHUDRAFT_221861"/>
</dbReference>
<dbReference type="GeneID" id="17249899"/>
<evidence type="ECO:0000259" key="3">
    <source>
        <dbReference type="PROSITE" id="PS51232"/>
    </source>
</evidence>
<organism evidence="5 6">
    <name type="scientific">Emiliania huxleyi (strain CCMP1516)</name>
    <dbReference type="NCBI Taxonomy" id="280463"/>
    <lineage>
        <taxon>Eukaryota</taxon>
        <taxon>Haptista</taxon>
        <taxon>Haptophyta</taxon>
        <taxon>Prymnesiophyceae</taxon>
        <taxon>Isochrysidales</taxon>
        <taxon>Noelaerhabdaceae</taxon>
        <taxon>Emiliania</taxon>
    </lineage>
</organism>
<feature type="domain" description="GBD/FH3" evidence="3">
    <location>
        <begin position="179"/>
        <end position="602"/>
    </location>
</feature>
<dbReference type="PROSITE" id="PS51232">
    <property type="entry name" value="GBD_FH3"/>
    <property type="match status" value="1"/>
</dbReference>
<dbReference type="SMART" id="SM00498">
    <property type="entry name" value="FH2"/>
    <property type="match status" value="1"/>
</dbReference>
<evidence type="ECO:0008006" key="7">
    <source>
        <dbReference type="Google" id="ProtNLM"/>
    </source>
</evidence>
<dbReference type="Proteomes" id="UP000013827">
    <property type="component" value="Unassembled WGS sequence"/>
</dbReference>
<evidence type="ECO:0000313" key="6">
    <source>
        <dbReference type="Proteomes" id="UP000013827"/>
    </source>
</evidence>
<dbReference type="HOGENOM" id="CLU_343702_0_0_1"/>
<dbReference type="SMART" id="SM00233">
    <property type="entry name" value="PH"/>
    <property type="match status" value="1"/>
</dbReference>
<reference evidence="5" key="2">
    <citation type="submission" date="2024-10" db="UniProtKB">
        <authorList>
            <consortium name="EnsemblProtists"/>
        </authorList>
    </citation>
    <scope>IDENTIFICATION</scope>
</reference>
<dbReference type="InterPro" id="IPR001849">
    <property type="entry name" value="PH_domain"/>
</dbReference>
<dbReference type="InterPro" id="IPR016024">
    <property type="entry name" value="ARM-type_fold"/>
</dbReference>
<dbReference type="SUPFAM" id="SSF101447">
    <property type="entry name" value="Formin homology 2 domain (FH2 domain)"/>
    <property type="match status" value="1"/>
</dbReference>
<evidence type="ECO:0000313" key="5">
    <source>
        <dbReference type="EnsemblProtists" id="EOD03716"/>
    </source>
</evidence>
<dbReference type="InterPro" id="IPR014768">
    <property type="entry name" value="GBD/FH3_dom"/>
</dbReference>